<dbReference type="OrthoDB" id="6160485at2759"/>
<feature type="chain" id="PRO_5026878813" evidence="2">
    <location>
        <begin position="20"/>
        <end position="440"/>
    </location>
</feature>
<name>A0A6J8D5M9_MYTCO</name>
<sequence length="440" mass="48703">MKISVIFIVLISYVWNIQCATTGIHDVAPVLSSTGNIPLNDLVQSKPAAVGPIVRQSLASPSDATTFGPMLDGVLIEPVPTNTNGILSQFPTYKNVPIPIYIKDDNLLIKTPSTEKIPIPILIKDGNLATTTTQEENVSNTIPKQDKNVNTLGEPSPEPTPKPILITDDNLMLTGVKETTNKELAPEPTPKPILIIDDNLMLTGAKEKTNTEHAPEPTPKPILIIDDNLMLTGAKEKTNTEHAPEPTPKPILIIDDNLMLTGAEETPNTESMETIKTPSTAKTIDPVLTAVATSISHQHMKPCPEFDSRYEKGTFVVTLDDGKCEMIVNQKTVEEKQSNQWAQGRYSPVYQLLTRKYKPEVTFRRTSLAPKDYLCHHHTRKMGSFFVVDTVLGRCQMVIGIPTLPDLRYIMSNTRPAWTPPMRNMPRWPRRSSDSDSSDD</sequence>
<evidence type="ECO:0000313" key="3">
    <source>
        <dbReference type="EMBL" id="CAC5404033.1"/>
    </source>
</evidence>
<dbReference type="Proteomes" id="UP000507470">
    <property type="component" value="Unassembled WGS sequence"/>
</dbReference>
<feature type="compositionally biased region" description="Polar residues" evidence="1">
    <location>
        <begin position="144"/>
        <end position="153"/>
    </location>
</feature>
<accession>A0A6J8D5M9</accession>
<keyword evidence="4" id="KW-1185">Reference proteome</keyword>
<keyword evidence="2" id="KW-0732">Signal</keyword>
<evidence type="ECO:0000256" key="1">
    <source>
        <dbReference type="SAM" id="MobiDB-lite"/>
    </source>
</evidence>
<feature type="region of interest" description="Disordered" evidence="1">
    <location>
        <begin position="144"/>
        <end position="165"/>
    </location>
</feature>
<organism evidence="3 4">
    <name type="scientific">Mytilus coruscus</name>
    <name type="common">Sea mussel</name>
    <dbReference type="NCBI Taxonomy" id="42192"/>
    <lineage>
        <taxon>Eukaryota</taxon>
        <taxon>Metazoa</taxon>
        <taxon>Spiralia</taxon>
        <taxon>Lophotrochozoa</taxon>
        <taxon>Mollusca</taxon>
        <taxon>Bivalvia</taxon>
        <taxon>Autobranchia</taxon>
        <taxon>Pteriomorphia</taxon>
        <taxon>Mytilida</taxon>
        <taxon>Mytiloidea</taxon>
        <taxon>Mytilidae</taxon>
        <taxon>Mytilinae</taxon>
        <taxon>Mytilus</taxon>
    </lineage>
</organism>
<gene>
    <name evidence="3" type="ORF">MCOR_37862</name>
</gene>
<feature type="region of interest" description="Disordered" evidence="1">
    <location>
        <begin position="420"/>
        <end position="440"/>
    </location>
</feature>
<proteinExistence type="predicted"/>
<protein>
    <submittedName>
        <fullName evidence="3">Uncharacterized protein</fullName>
    </submittedName>
</protein>
<reference evidence="3 4" key="1">
    <citation type="submission" date="2020-06" db="EMBL/GenBank/DDBJ databases">
        <authorList>
            <person name="Li R."/>
            <person name="Bekaert M."/>
        </authorList>
    </citation>
    <scope>NUCLEOTIDE SEQUENCE [LARGE SCALE GENOMIC DNA]</scope>
    <source>
        <strain evidence="4">wild</strain>
    </source>
</reference>
<dbReference type="EMBL" id="CACVKT020006897">
    <property type="protein sequence ID" value="CAC5404033.1"/>
    <property type="molecule type" value="Genomic_DNA"/>
</dbReference>
<evidence type="ECO:0000313" key="4">
    <source>
        <dbReference type="Proteomes" id="UP000507470"/>
    </source>
</evidence>
<dbReference type="AlphaFoldDB" id="A0A6J8D5M9"/>
<evidence type="ECO:0000256" key="2">
    <source>
        <dbReference type="SAM" id="SignalP"/>
    </source>
</evidence>
<feature type="signal peptide" evidence="2">
    <location>
        <begin position="1"/>
        <end position="19"/>
    </location>
</feature>